<evidence type="ECO:0000256" key="6">
    <source>
        <dbReference type="ARBA" id="ARBA00023004"/>
    </source>
</evidence>
<dbReference type="InterPro" id="IPR012910">
    <property type="entry name" value="Plug_dom"/>
</dbReference>
<keyword evidence="10 11" id="KW-0998">Cell outer membrane</keyword>
<dbReference type="SUPFAM" id="SSF56935">
    <property type="entry name" value="Porins"/>
    <property type="match status" value="1"/>
</dbReference>
<dbReference type="InterPro" id="IPR000531">
    <property type="entry name" value="Beta-barrel_TonB"/>
</dbReference>
<keyword evidence="6" id="KW-0408">Iron</keyword>
<dbReference type="InterPro" id="IPR039426">
    <property type="entry name" value="TonB-dep_rcpt-like"/>
</dbReference>
<feature type="signal peptide" evidence="13">
    <location>
        <begin position="1"/>
        <end position="28"/>
    </location>
</feature>
<evidence type="ECO:0000313" key="16">
    <source>
        <dbReference type="EMBL" id="QUT05781.1"/>
    </source>
</evidence>
<dbReference type="GO" id="GO:0009279">
    <property type="term" value="C:cell outer membrane"/>
    <property type="evidence" value="ECO:0007669"/>
    <property type="project" value="UniProtKB-SubCell"/>
</dbReference>
<proteinExistence type="inferred from homology"/>
<dbReference type="AlphaFoldDB" id="A0A975K6N6"/>
<evidence type="ECO:0000256" key="3">
    <source>
        <dbReference type="ARBA" id="ARBA00022452"/>
    </source>
</evidence>
<name>A0A975K6N6_9SPHN</name>
<keyword evidence="2 11" id="KW-0813">Transport</keyword>
<organism evidence="16 17">
    <name type="scientific">Sphingobium phenoxybenzoativorans</name>
    <dbReference type="NCBI Taxonomy" id="1592790"/>
    <lineage>
        <taxon>Bacteria</taxon>
        <taxon>Pseudomonadati</taxon>
        <taxon>Pseudomonadota</taxon>
        <taxon>Alphaproteobacteria</taxon>
        <taxon>Sphingomonadales</taxon>
        <taxon>Sphingomonadaceae</taxon>
        <taxon>Sphingobium</taxon>
    </lineage>
</organism>
<feature type="chain" id="PRO_5037593851" evidence="13">
    <location>
        <begin position="29"/>
        <end position="774"/>
    </location>
</feature>
<evidence type="ECO:0000259" key="15">
    <source>
        <dbReference type="Pfam" id="PF07715"/>
    </source>
</evidence>
<protein>
    <submittedName>
        <fullName evidence="16">TonB-dependent receptor</fullName>
    </submittedName>
</protein>
<comment type="similarity">
    <text evidence="11 12">Belongs to the TonB-dependent receptor family.</text>
</comment>
<evidence type="ECO:0000256" key="8">
    <source>
        <dbReference type="ARBA" id="ARBA00023077"/>
    </source>
</evidence>
<keyword evidence="16" id="KW-0675">Receptor</keyword>
<evidence type="ECO:0000256" key="2">
    <source>
        <dbReference type="ARBA" id="ARBA00022448"/>
    </source>
</evidence>
<evidence type="ECO:0000256" key="5">
    <source>
        <dbReference type="ARBA" id="ARBA00022692"/>
    </source>
</evidence>
<gene>
    <name evidence="16" type="ORF">KFK14_23050</name>
</gene>
<dbReference type="InterPro" id="IPR036942">
    <property type="entry name" value="Beta-barrel_TonB_sf"/>
</dbReference>
<evidence type="ECO:0000256" key="11">
    <source>
        <dbReference type="PROSITE-ProRule" id="PRU01360"/>
    </source>
</evidence>
<evidence type="ECO:0000256" key="12">
    <source>
        <dbReference type="RuleBase" id="RU003357"/>
    </source>
</evidence>
<sequence length="774" mass="83662">MSNLKLCLRAGIGATAFAMGLWASVAGAQVAGSAQDASGQIPAAEGDQGSGAIADIIVTAERREASVQKTPIAMTALGGDMLQKNQTVDIEGFADSIPNVTFGKNTGSAKIFIRGVGLDAITPGSDPRVAIYTDGIYQPRSQAAFVGLFDLERVEVLAGPQGTLYGRNATAGAINLISRNPGDEFNAYATLSASNYGLMRAEGAVGGPITDTVGARIAVQKSVRQGYGEMIDTGLDVDDENSFGVRGKLTFKPSETFDATIVADYYKADDHTNGLHVLALTPGHVPTPTLFGYENASNPRDLAGTRPESHIRAYGVSLTANLELGSLGKLTSVSGWRRFKQDGVYDADQTTFAGTPAPIRENSESWSQELRITGSVGIVDYLVGAYYFKEDAFAGIDPTIRLGMFGVPLDAGGLFYIRGPLYGGDQTTKAWAVFTQETINLTDKLGIDLGLRFSHERRKISEFTEFDGDNFTTPIENPLYTPNPLYTSFLDQSASYKSTDPKVTVHYQFTPQTMAYVTFSKGFKSGGFNAGFLQAPFSPEKLTMYEGGIKADLFDRRLRANVAAFYYDYSNLQVNITEGIRLITRNAAKAKLYGFEGQFTAVPVDDLRLNLNLSYLHSEYTNYLTPNPLFPGQSDPGVTIPDSANPGGPGLPAFDLSGNQLAYAPKYKIDGEIAYTIHAGFADITPRANVTWTSRTYFSQFNEPWAEQPSYTKVDAFLDIENKDLGLSGTIFVRNLTNKYYETSGTVSSDFLGYQVVGALGAPRTYGVTLTKRF</sequence>
<evidence type="ECO:0000256" key="4">
    <source>
        <dbReference type="ARBA" id="ARBA00022496"/>
    </source>
</evidence>
<dbReference type="Pfam" id="PF07715">
    <property type="entry name" value="Plug"/>
    <property type="match status" value="1"/>
</dbReference>
<dbReference type="Gene3D" id="2.40.170.20">
    <property type="entry name" value="TonB-dependent receptor, beta-barrel domain"/>
    <property type="match status" value="1"/>
</dbReference>
<dbReference type="PROSITE" id="PS52016">
    <property type="entry name" value="TONB_DEPENDENT_REC_3"/>
    <property type="match status" value="1"/>
</dbReference>
<evidence type="ECO:0000256" key="10">
    <source>
        <dbReference type="ARBA" id="ARBA00023237"/>
    </source>
</evidence>
<keyword evidence="5 11" id="KW-0812">Transmembrane</keyword>
<evidence type="ECO:0000313" key="17">
    <source>
        <dbReference type="Proteomes" id="UP000681425"/>
    </source>
</evidence>
<dbReference type="PANTHER" id="PTHR32552:SF81">
    <property type="entry name" value="TONB-DEPENDENT OUTER MEMBRANE RECEPTOR"/>
    <property type="match status" value="1"/>
</dbReference>
<dbReference type="Pfam" id="PF00593">
    <property type="entry name" value="TonB_dep_Rec_b-barrel"/>
    <property type="match status" value="1"/>
</dbReference>
<keyword evidence="17" id="KW-1185">Reference proteome</keyword>
<dbReference type="GO" id="GO:0006826">
    <property type="term" value="P:iron ion transport"/>
    <property type="evidence" value="ECO:0007669"/>
    <property type="project" value="UniProtKB-KW"/>
</dbReference>
<evidence type="ECO:0000256" key="7">
    <source>
        <dbReference type="ARBA" id="ARBA00023065"/>
    </source>
</evidence>
<dbReference type="Proteomes" id="UP000681425">
    <property type="component" value="Chromosome"/>
</dbReference>
<evidence type="ECO:0000256" key="1">
    <source>
        <dbReference type="ARBA" id="ARBA00004571"/>
    </source>
</evidence>
<reference evidence="16" key="1">
    <citation type="submission" date="2021-04" db="EMBL/GenBank/DDBJ databases">
        <title>Isolation of p-tert-butylphenol degrading bacteria Sphingobium phenoxybenzoativorans Tas13 from active sludge.</title>
        <authorList>
            <person name="Li Y."/>
        </authorList>
    </citation>
    <scope>NUCLEOTIDE SEQUENCE</scope>
    <source>
        <strain evidence="16">Tas13</strain>
    </source>
</reference>
<keyword evidence="9 11" id="KW-0472">Membrane</keyword>
<keyword evidence="4" id="KW-0410">Iron transport</keyword>
<feature type="domain" description="TonB-dependent receptor-like beta-barrel" evidence="14">
    <location>
        <begin position="292"/>
        <end position="735"/>
    </location>
</feature>
<keyword evidence="3 11" id="KW-1134">Transmembrane beta strand</keyword>
<keyword evidence="8 12" id="KW-0798">TonB box</keyword>
<keyword evidence="7" id="KW-0406">Ion transport</keyword>
<comment type="subcellular location">
    <subcellularLocation>
        <location evidence="1 11">Cell outer membrane</location>
        <topology evidence="1 11">Multi-pass membrane protein</topology>
    </subcellularLocation>
</comment>
<keyword evidence="13" id="KW-0732">Signal</keyword>
<accession>A0A975K6N6</accession>
<dbReference type="RefSeq" id="WP_212609294.1">
    <property type="nucleotide sequence ID" value="NZ_CP073910.1"/>
</dbReference>
<feature type="domain" description="TonB-dependent receptor plug" evidence="15">
    <location>
        <begin position="67"/>
        <end position="173"/>
    </location>
</feature>
<dbReference type="EMBL" id="CP073910">
    <property type="protein sequence ID" value="QUT05781.1"/>
    <property type="molecule type" value="Genomic_DNA"/>
</dbReference>
<dbReference type="PANTHER" id="PTHR32552">
    <property type="entry name" value="FERRICHROME IRON RECEPTOR-RELATED"/>
    <property type="match status" value="1"/>
</dbReference>
<evidence type="ECO:0000256" key="9">
    <source>
        <dbReference type="ARBA" id="ARBA00023136"/>
    </source>
</evidence>
<evidence type="ECO:0000259" key="14">
    <source>
        <dbReference type="Pfam" id="PF00593"/>
    </source>
</evidence>
<evidence type="ECO:0000256" key="13">
    <source>
        <dbReference type="SAM" id="SignalP"/>
    </source>
</evidence>
<dbReference type="KEGG" id="spph:KFK14_23050"/>